<keyword evidence="2" id="KW-1133">Transmembrane helix</keyword>
<dbReference type="NCBIfam" id="NF041940">
    <property type="entry name" value="choice_anch_X"/>
    <property type="match status" value="1"/>
</dbReference>
<evidence type="ECO:0008006" key="5">
    <source>
        <dbReference type="Google" id="ProtNLM"/>
    </source>
</evidence>
<protein>
    <recommendedName>
        <fullName evidence="5">Lipoprotein</fullName>
    </recommendedName>
</protein>
<feature type="compositionally biased region" description="Basic and acidic residues" evidence="1">
    <location>
        <begin position="143"/>
        <end position="152"/>
    </location>
</feature>
<name>A0ABX7NQJ6_9BACT</name>
<accession>A0ABX7NQJ6</accession>
<evidence type="ECO:0000256" key="1">
    <source>
        <dbReference type="SAM" id="MobiDB-lite"/>
    </source>
</evidence>
<reference evidence="3 4" key="1">
    <citation type="submission" date="2021-02" db="EMBL/GenBank/DDBJ databases">
        <title>De Novo genome assembly of isolated myxobacteria.</title>
        <authorList>
            <person name="Stevens D.C."/>
        </authorList>
    </citation>
    <scope>NUCLEOTIDE SEQUENCE [LARGE SCALE GENOMIC DNA]</scope>
    <source>
        <strain evidence="4">SCPEA02</strain>
    </source>
</reference>
<feature type="region of interest" description="Disordered" evidence="1">
    <location>
        <begin position="120"/>
        <end position="152"/>
    </location>
</feature>
<organism evidence="3 4">
    <name type="scientific">Pyxidicoccus parkwayensis</name>
    <dbReference type="NCBI Taxonomy" id="2813578"/>
    <lineage>
        <taxon>Bacteria</taxon>
        <taxon>Pseudomonadati</taxon>
        <taxon>Myxococcota</taxon>
        <taxon>Myxococcia</taxon>
        <taxon>Myxococcales</taxon>
        <taxon>Cystobacterineae</taxon>
        <taxon>Myxococcaceae</taxon>
        <taxon>Pyxidicoccus</taxon>
    </lineage>
</organism>
<feature type="region of interest" description="Disordered" evidence="1">
    <location>
        <begin position="42"/>
        <end position="88"/>
    </location>
</feature>
<keyword evidence="2" id="KW-0472">Membrane</keyword>
<feature type="transmembrane region" description="Helical" evidence="2">
    <location>
        <begin position="17"/>
        <end position="36"/>
    </location>
</feature>
<dbReference type="Proteomes" id="UP000662747">
    <property type="component" value="Chromosome"/>
</dbReference>
<evidence type="ECO:0000256" key="2">
    <source>
        <dbReference type="SAM" id="Phobius"/>
    </source>
</evidence>
<keyword evidence="2" id="KW-0812">Transmembrane</keyword>
<gene>
    <name evidence="3" type="ORF">JY651_31475</name>
</gene>
<keyword evidence="4" id="KW-1185">Reference proteome</keyword>
<dbReference type="RefSeq" id="WP_206721374.1">
    <property type="nucleotide sequence ID" value="NZ_CP071090.1"/>
</dbReference>
<proteinExistence type="predicted"/>
<evidence type="ECO:0000313" key="3">
    <source>
        <dbReference type="EMBL" id="QSQ19792.1"/>
    </source>
</evidence>
<feature type="compositionally biased region" description="Low complexity" evidence="1">
    <location>
        <begin position="42"/>
        <end position="52"/>
    </location>
</feature>
<evidence type="ECO:0000313" key="4">
    <source>
        <dbReference type="Proteomes" id="UP000662747"/>
    </source>
</evidence>
<dbReference type="EMBL" id="CP071090">
    <property type="protein sequence ID" value="QSQ19792.1"/>
    <property type="molecule type" value="Genomic_DNA"/>
</dbReference>
<sequence>MTAPGTVPPPVSRFRRALWALVLVPVALGMLGWWWMGGGGASSAAPARASSDSVDEASPGAPMEAPGKGGDARLTASGQQGTGAVVKAGAGDAADADLEARRSLWAQRLERAKRTLDTYVAATRYPPESRPSREQPDQMDLAEPERTRPLSRDNTDVQLKLKQDRVFVVGDEAVHFFVSCEDAQHAPRPCQVVSASAHEAEHMTGGVVSSPVPLAFLDNGSAGDPLAGDGIYTGKLQPSKQGFPMFSGTLRVDVRVRSGQSEGSAFFDILYTPSPPALFTGQVREVLEGGSLQLYLGIQVRKAGRYVVAGRLDDESGVPFAHVSFNEELKEGLQEVKLTVFGKLVLDEVPTFPLKLRDVEGFLLKESGDPDRELMTSLRGYVHTTAEYAASVFSSAEWDSEERRRYVGELTHDVDEAQHQLDLLAAADPKAEPKKP</sequence>